<evidence type="ECO:0000313" key="2">
    <source>
        <dbReference type="EMBL" id="CAC5388047.1"/>
    </source>
</evidence>
<protein>
    <submittedName>
        <fullName evidence="2">Uncharacterized protein</fullName>
    </submittedName>
</protein>
<sequence>MVEMGKTVVKKILQILPVICIVLLCVSIVMLTVSLDPGVKWNEYHKELFPNSQLFGYYFNTLWSSIDVTEFLGKKNGLPCTGIYMSLLKPRYDESWKLPVRSALHQAIGLVSATLFLLMVSVITNDVIKQKLFSTITKVIALGTGISGGYLSIKAISEYKRGIPEAISLIARSLNDPVNRYYFPEKEEMQVGYNLAKYSAVTTIICCALILGNIGLYIPFGEGKWIWQKKSTVIPDT</sequence>
<feature type="transmembrane region" description="Helical" evidence="1">
    <location>
        <begin position="103"/>
        <end position="123"/>
    </location>
</feature>
<dbReference type="Proteomes" id="UP000507470">
    <property type="component" value="Unassembled WGS sequence"/>
</dbReference>
<dbReference type="OrthoDB" id="10341999at2759"/>
<dbReference type="AlphaFoldDB" id="A0A6J8C0B0"/>
<evidence type="ECO:0000256" key="1">
    <source>
        <dbReference type="SAM" id="Phobius"/>
    </source>
</evidence>
<accession>A0A6J8C0B0</accession>
<keyword evidence="1" id="KW-0812">Transmembrane</keyword>
<feature type="transmembrane region" description="Helical" evidence="1">
    <location>
        <begin position="198"/>
        <end position="220"/>
    </location>
</feature>
<name>A0A6J8C0B0_MYTCO</name>
<organism evidence="2 3">
    <name type="scientific">Mytilus coruscus</name>
    <name type="common">Sea mussel</name>
    <dbReference type="NCBI Taxonomy" id="42192"/>
    <lineage>
        <taxon>Eukaryota</taxon>
        <taxon>Metazoa</taxon>
        <taxon>Spiralia</taxon>
        <taxon>Lophotrochozoa</taxon>
        <taxon>Mollusca</taxon>
        <taxon>Bivalvia</taxon>
        <taxon>Autobranchia</taxon>
        <taxon>Pteriomorphia</taxon>
        <taxon>Mytilida</taxon>
        <taxon>Mytiloidea</taxon>
        <taxon>Mytilidae</taxon>
        <taxon>Mytilinae</taxon>
        <taxon>Mytilus</taxon>
    </lineage>
</organism>
<feature type="transmembrane region" description="Helical" evidence="1">
    <location>
        <begin position="135"/>
        <end position="153"/>
    </location>
</feature>
<keyword evidence="1" id="KW-0472">Membrane</keyword>
<evidence type="ECO:0000313" key="3">
    <source>
        <dbReference type="Proteomes" id="UP000507470"/>
    </source>
</evidence>
<proteinExistence type="predicted"/>
<gene>
    <name evidence="2" type="ORF">MCOR_23332</name>
</gene>
<keyword evidence="1" id="KW-1133">Transmembrane helix</keyword>
<dbReference type="EMBL" id="CACVKT020004121">
    <property type="protein sequence ID" value="CAC5388047.1"/>
    <property type="molecule type" value="Genomic_DNA"/>
</dbReference>
<feature type="transmembrane region" description="Helical" evidence="1">
    <location>
        <begin position="12"/>
        <end position="35"/>
    </location>
</feature>
<keyword evidence="3" id="KW-1185">Reference proteome</keyword>
<reference evidence="2 3" key="1">
    <citation type="submission" date="2020-06" db="EMBL/GenBank/DDBJ databases">
        <authorList>
            <person name="Li R."/>
            <person name="Bekaert M."/>
        </authorList>
    </citation>
    <scope>NUCLEOTIDE SEQUENCE [LARGE SCALE GENOMIC DNA]</scope>
    <source>
        <strain evidence="3">wild</strain>
    </source>
</reference>